<accession>A0AAD3SXY6</accession>
<comment type="caution">
    <text evidence="1">The sequence shown here is derived from an EMBL/GenBank/DDBJ whole genome shotgun (WGS) entry which is preliminary data.</text>
</comment>
<proteinExistence type="predicted"/>
<keyword evidence="2" id="KW-1185">Reference proteome</keyword>
<name>A0AAD3SXY6_NEPGR</name>
<reference evidence="1" key="1">
    <citation type="submission" date="2023-05" db="EMBL/GenBank/DDBJ databases">
        <title>Nepenthes gracilis genome sequencing.</title>
        <authorList>
            <person name="Fukushima K."/>
        </authorList>
    </citation>
    <scope>NUCLEOTIDE SEQUENCE</scope>
    <source>
        <strain evidence="1">SING2019-196</strain>
    </source>
</reference>
<dbReference type="AlphaFoldDB" id="A0AAD3SXY6"/>
<evidence type="ECO:0000313" key="2">
    <source>
        <dbReference type="Proteomes" id="UP001279734"/>
    </source>
</evidence>
<evidence type="ECO:0000313" key="1">
    <source>
        <dbReference type="EMBL" id="GMH18497.1"/>
    </source>
</evidence>
<sequence>MSHSWKLMRLPLNGPAVLTLALWMHLLDWKGYYVLVQFCAEELPRPQEQHFEAMMEYVVVLLQFAFSGADGMPLFLLRCGIDCGCLLIVVVPLPDECVPINVTSSSSFGSEVISNLPPLPAPLNSAVQPSWAAIVSKNDVAAGLIAFALLYPLPRPWWVELIGKNLAKSNGNPRERCSPFSLASLFALAFGGCRSCLYAAAISSSTTAGVVKSHPSRPVFLLSFESDSRSSLKSSNPSLLLKIVRFAYSSESRRSVFLSRPFYSPCFFLSNLFLPWFLTASADKPHPFLSLSPSFRSTRIHSPLKSTCSFCYVWKNLPFFQI</sequence>
<gene>
    <name evidence="1" type="ORF">Nepgr_020338</name>
</gene>
<protein>
    <submittedName>
        <fullName evidence="1">Uncharacterized protein</fullName>
    </submittedName>
</protein>
<organism evidence="1 2">
    <name type="scientific">Nepenthes gracilis</name>
    <name type="common">Slender pitcher plant</name>
    <dbReference type="NCBI Taxonomy" id="150966"/>
    <lineage>
        <taxon>Eukaryota</taxon>
        <taxon>Viridiplantae</taxon>
        <taxon>Streptophyta</taxon>
        <taxon>Embryophyta</taxon>
        <taxon>Tracheophyta</taxon>
        <taxon>Spermatophyta</taxon>
        <taxon>Magnoliopsida</taxon>
        <taxon>eudicotyledons</taxon>
        <taxon>Gunneridae</taxon>
        <taxon>Pentapetalae</taxon>
        <taxon>Caryophyllales</taxon>
        <taxon>Nepenthaceae</taxon>
        <taxon>Nepenthes</taxon>
    </lineage>
</organism>
<dbReference type="Proteomes" id="UP001279734">
    <property type="component" value="Unassembled WGS sequence"/>
</dbReference>
<dbReference type="EMBL" id="BSYO01000019">
    <property type="protein sequence ID" value="GMH18497.1"/>
    <property type="molecule type" value="Genomic_DNA"/>
</dbReference>